<dbReference type="GO" id="GO:2000049">
    <property type="term" value="P:positive regulation of cell-cell adhesion mediated by cadherin"/>
    <property type="evidence" value="ECO:0007669"/>
    <property type="project" value="Ensembl"/>
</dbReference>
<proteinExistence type="inferred from homology"/>
<protein>
    <submittedName>
        <fullName evidence="5">DENN domain containing 6A</fullName>
    </submittedName>
</protein>
<dbReference type="GO" id="GO:0005085">
    <property type="term" value="F:guanyl-nucleotide exchange factor activity"/>
    <property type="evidence" value="ECO:0007669"/>
    <property type="project" value="Ensembl"/>
</dbReference>
<evidence type="ECO:0000259" key="4">
    <source>
        <dbReference type="PROSITE" id="PS50211"/>
    </source>
</evidence>
<reference evidence="5" key="2">
    <citation type="submission" date="2025-09" db="UniProtKB">
        <authorList>
            <consortium name="Ensembl"/>
        </authorList>
    </citation>
    <scope>IDENTIFICATION</scope>
</reference>
<evidence type="ECO:0000313" key="6">
    <source>
        <dbReference type="Proteomes" id="UP000694415"/>
    </source>
</evidence>
<sequence length="638" mass="73010">MALPGPAVFEPGSRGSLDEAGAEGREAAALAAAGVALEDEEEDDGRRGLLRWDGFSAWLHCVCVVGFDLELGQAVEVIYPQHSKLTDKEKTNICYLSFPDSNSGCLGDTQFCFRFRQSSGRRVSLHCLLDEFDKDLPVYLKKDPAYFYGYVYFRQVRDKTLKRGYFQKSLVLISKLPYIHFFHTVLKQIAPEYFEKNEPYLEAACNDVDRWPAPVPGKTLHLPIMGLVMKVRIPTCHDKPGTTQMVQLTQQADTHTSIILPTVHEVDLFRCFCPVFLHSQMLWELVLLGEPLVVMAPSPSESSETVLALVNCISPLKYFSDFRPYFTIHDSEFKEYTTRTQAPPSVILGVTNPFFAKTLQHWPHIIRIGDLKPAGEIPKQVKVKKLKNLKTLDSKPGIDFSYVYLLVRQCMCGGQRVVWERYFSLSTVDFRDGSHGVWLAQSPFPAESVCWPVLLLILSIYSPRLLAFSVYLLFLGVYTSYKPYLNRDEEIIKQLQKGIQQKRPSEAQSVILRRYFLELTQSFIIPLERYVASLMPLQKSISPWKSPPQLRQFLPEEFMKTLEKTGPQLTSGIKGDWIGLYRQFLKSPNFDGWFKTRRKEMTQKLEALHLEALCEEVRKKCISTCKCSEYKSILRGLE</sequence>
<dbReference type="PANTHER" id="PTHR13677:SF1">
    <property type="entry name" value="PROTEIN DENND6A"/>
    <property type="match status" value="1"/>
</dbReference>
<dbReference type="GeneTree" id="ENSGT00390000005529"/>
<organism evidence="5 6">
    <name type="scientific">Mus spicilegus</name>
    <name type="common">Mound-building mouse</name>
    <dbReference type="NCBI Taxonomy" id="10103"/>
    <lineage>
        <taxon>Eukaryota</taxon>
        <taxon>Metazoa</taxon>
        <taxon>Chordata</taxon>
        <taxon>Craniata</taxon>
        <taxon>Vertebrata</taxon>
        <taxon>Euteleostomi</taxon>
        <taxon>Mammalia</taxon>
        <taxon>Eutheria</taxon>
        <taxon>Euarchontoglires</taxon>
        <taxon>Glires</taxon>
        <taxon>Rodentia</taxon>
        <taxon>Myomorpha</taxon>
        <taxon>Muroidea</taxon>
        <taxon>Muridae</taxon>
        <taxon>Murinae</taxon>
        <taxon>Mus</taxon>
        <taxon>Mus</taxon>
    </lineage>
</organism>
<accession>A0A8C6I6S3</accession>
<reference evidence="5" key="1">
    <citation type="submission" date="2025-08" db="UniProtKB">
        <authorList>
            <consortium name="Ensembl"/>
        </authorList>
    </citation>
    <scope>IDENTIFICATION</scope>
</reference>
<dbReference type="Ensembl" id="ENSMSIT00000041272.1">
    <property type="protein sequence ID" value="ENSMSIP00000032713.1"/>
    <property type="gene ID" value="ENSMSIG00000027390.1"/>
</dbReference>
<feature type="region of interest" description="Disordered" evidence="3">
    <location>
        <begin position="1"/>
        <end position="20"/>
    </location>
</feature>
<comment type="subcellular location">
    <subcellularLocation>
        <location evidence="1">Recycling endosome</location>
    </subcellularLocation>
</comment>
<dbReference type="Pfam" id="PF09794">
    <property type="entry name" value="Avl9"/>
    <property type="match status" value="1"/>
</dbReference>
<evidence type="ECO:0000256" key="2">
    <source>
        <dbReference type="ARBA" id="ARBA00007159"/>
    </source>
</evidence>
<evidence type="ECO:0000256" key="3">
    <source>
        <dbReference type="SAM" id="MobiDB-lite"/>
    </source>
</evidence>
<dbReference type="InterPro" id="IPR037516">
    <property type="entry name" value="Tripartite_DENN"/>
</dbReference>
<dbReference type="AlphaFoldDB" id="A0A8C6I6S3"/>
<dbReference type="Proteomes" id="UP000694415">
    <property type="component" value="Unplaced"/>
</dbReference>
<feature type="domain" description="UDENN" evidence="4">
    <location>
        <begin position="60"/>
        <end position="604"/>
    </location>
</feature>
<dbReference type="GO" id="GO:0055037">
    <property type="term" value="C:recycling endosome"/>
    <property type="evidence" value="ECO:0007669"/>
    <property type="project" value="UniProtKB-SubCell"/>
</dbReference>
<evidence type="ECO:0000256" key="1">
    <source>
        <dbReference type="ARBA" id="ARBA00004172"/>
    </source>
</evidence>
<name>A0A8C6I6S3_MUSSI</name>
<dbReference type="PANTHER" id="PTHR13677">
    <property type="entry name" value="LD41638P"/>
    <property type="match status" value="1"/>
</dbReference>
<dbReference type="InterPro" id="IPR024224">
    <property type="entry name" value="DENND6"/>
</dbReference>
<dbReference type="PROSITE" id="PS50211">
    <property type="entry name" value="DENN"/>
    <property type="match status" value="1"/>
</dbReference>
<evidence type="ECO:0000313" key="5">
    <source>
        <dbReference type="Ensembl" id="ENSMSIP00000032713.1"/>
    </source>
</evidence>
<comment type="similarity">
    <text evidence="2">Belongs to the DENND6 family.</text>
</comment>
<keyword evidence="6" id="KW-1185">Reference proteome</keyword>
<dbReference type="InterPro" id="IPR018307">
    <property type="entry name" value="ABL9/DENND6_dom"/>
</dbReference>